<keyword evidence="3" id="KW-0227">DNA damage</keyword>
<dbReference type="SUPFAM" id="SSF52540">
    <property type="entry name" value="P-loop containing nucleoside triphosphate hydrolases"/>
    <property type="match status" value="1"/>
</dbReference>
<proteinExistence type="predicted"/>
<evidence type="ECO:0000313" key="10">
    <source>
        <dbReference type="EMBL" id="KAJ3178499.1"/>
    </source>
</evidence>
<evidence type="ECO:0000256" key="1">
    <source>
        <dbReference type="ARBA" id="ARBA00004123"/>
    </source>
</evidence>
<dbReference type="GO" id="GO:0005657">
    <property type="term" value="C:replication fork"/>
    <property type="evidence" value="ECO:0007669"/>
    <property type="project" value="TreeGrafter"/>
</dbReference>
<dbReference type="AlphaFoldDB" id="A0AAD5TKP3"/>
<feature type="region of interest" description="Disordered" evidence="8">
    <location>
        <begin position="366"/>
        <end position="394"/>
    </location>
</feature>
<dbReference type="InterPro" id="IPR052093">
    <property type="entry name" value="HR_Repair_Mediator"/>
</dbReference>
<gene>
    <name evidence="10" type="primary">RAD51C</name>
    <name evidence="10" type="ORF">HDU87_003573</name>
</gene>
<dbReference type="CDD" id="cd19492">
    <property type="entry name" value="Rad51C"/>
    <property type="match status" value="1"/>
</dbReference>
<sequence>MQRPVSTLNLPQSIRTRLHNAGYRLTADLADAAADPTALATRTYFVFICGGNSPYTDDDARPHFDPPPFPNLPQSTELGITLDQAMTTIKQLGRVPLVSTSALDALTVERARHAITSSSHAFDGLMGGAGMRTGRVTEICGPPGMGKTQFGMQFCVNVQIPSAAGGVDGEAVFIDTEGSFIVDRVVEIASATREELHSHQIQEVPTIETMLSRIHFFRVHSHVEQVALINQLDEFLASHPKIKLIVIDSIAFHFRQKFADMGQRTRLLNGMAQRLRALAENRDVAVVMTNQMTTRIRRVGAGLGDGDSATLVPALGDSWGHACTNRVILSWQDDARQASLVKSPNLPEATVLYAITADGVRDIAGFAAPPAPAAGTSNSRKRPHSELGGPQEGP</sequence>
<keyword evidence="2" id="KW-0547">Nucleotide-binding</keyword>
<keyword evidence="5" id="KW-0234">DNA repair</keyword>
<evidence type="ECO:0000256" key="8">
    <source>
        <dbReference type="SAM" id="MobiDB-lite"/>
    </source>
</evidence>
<evidence type="ECO:0000256" key="2">
    <source>
        <dbReference type="ARBA" id="ARBA00022741"/>
    </source>
</evidence>
<dbReference type="GO" id="GO:0008821">
    <property type="term" value="F:crossover junction DNA endonuclease activity"/>
    <property type="evidence" value="ECO:0007669"/>
    <property type="project" value="TreeGrafter"/>
</dbReference>
<keyword evidence="11" id="KW-1185">Reference proteome</keyword>
<organism evidence="10 11">
    <name type="scientific">Geranomyces variabilis</name>
    <dbReference type="NCBI Taxonomy" id="109894"/>
    <lineage>
        <taxon>Eukaryota</taxon>
        <taxon>Fungi</taxon>
        <taxon>Fungi incertae sedis</taxon>
        <taxon>Chytridiomycota</taxon>
        <taxon>Chytridiomycota incertae sedis</taxon>
        <taxon>Chytridiomycetes</taxon>
        <taxon>Spizellomycetales</taxon>
        <taxon>Powellomycetaceae</taxon>
        <taxon>Geranomyces</taxon>
    </lineage>
</organism>
<keyword evidence="4" id="KW-0067">ATP-binding</keyword>
<protein>
    <recommendedName>
        <fullName evidence="7">DNA repair protein RAD51 homolog 3</fullName>
    </recommendedName>
</protein>
<dbReference type="EMBL" id="JADGJQ010000026">
    <property type="protein sequence ID" value="KAJ3178499.1"/>
    <property type="molecule type" value="Genomic_DNA"/>
</dbReference>
<comment type="caution">
    <text evidence="10">The sequence shown here is derived from an EMBL/GenBank/DDBJ whole genome shotgun (WGS) entry which is preliminary data.</text>
</comment>
<dbReference type="GO" id="GO:0000707">
    <property type="term" value="P:meiotic DNA recombinase assembly"/>
    <property type="evidence" value="ECO:0007669"/>
    <property type="project" value="TreeGrafter"/>
</dbReference>
<evidence type="ECO:0000256" key="4">
    <source>
        <dbReference type="ARBA" id="ARBA00022840"/>
    </source>
</evidence>
<dbReference type="InterPro" id="IPR003593">
    <property type="entry name" value="AAA+_ATPase"/>
</dbReference>
<keyword evidence="6" id="KW-0539">Nucleus</keyword>
<dbReference type="Proteomes" id="UP001212152">
    <property type="component" value="Unassembled WGS sequence"/>
</dbReference>
<evidence type="ECO:0000256" key="7">
    <source>
        <dbReference type="ARBA" id="ARBA00040674"/>
    </source>
</evidence>
<evidence type="ECO:0000259" key="9">
    <source>
        <dbReference type="PROSITE" id="PS50162"/>
    </source>
</evidence>
<dbReference type="InterPro" id="IPR020588">
    <property type="entry name" value="RecA_ATP-bd"/>
</dbReference>
<dbReference type="GO" id="GO:0140664">
    <property type="term" value="F:ATP-dependent DNA damage sensor activity"/>
    <property type="evidence" value="ECO:0007669"/>
    <property type="project" value="InterPro"/>
</dbReference>
<evidence type="ECO:0000256" key="3">
    <source>
        <dbReference type="ARBA" id="ARBA00022763"/>
    </source>
</evidence>
<comment type="subcellular location">
    <subcellularLocation>
        <location evidence="1">Nucleus</location>
    </subcellularLocation>
</comment>
<dbReference type="PROSITE" id="PS50162">
    <property type="entry name" value="RECA_2"/>
    <property type="match status" value="1"/>
</dbReference>
<evidence type="ECO:0000256" key="6">
    <source>
        <dbReference type="ARBA" id="ARBA00023242"/>
    </source>
</evidence>
<evidence type="ECO:0000313" key="11">
    <source>
        <dbReference type="Proteomes" id="UP001212152"/>
    </source>
</evidence>
<accession>A0AAD5TKP3</accession>
<dbReference type="Pfam" id="PF08423">
    <property type="entry name" value="Rad51"/>
    <property type="match status" value="1"/>
</dbReference>
<dbReference type="SMART" id="SM00382">
    <property type="entry name" value="AAA"/>
    <property type="match status" value="1"/>
</dbReference>
<reference evidence="10" key="1">
    <citation type="submission" date="2020-05" db="EMBL/GenBank/DDBJ databases">
        <title>Phylogenomic resolution of chytrid fungi.</title>
        <authorList>
            <person name="Stajich J.E."/>
            <person name="Amses K."/>
            <person name="Simmons R."/>
            <person name="Seto K."/>
            <person name="Myers J."/>
            <person name="Bonds A."/>
            <person name="Quandt C.A."/>
            <person name="Barry K."/>
            <person name="Liu P."/>
            <person name="Grigoriev I."/>
            <person name="Longcore J.E."/>
            <person name="James T.Y."/>
        </authorList>
    </citation>
    <scope>NUCLEOTIDE SEQUENCE</scope>
    <source>
        <strain evidence="10">JEL0379</strain>
    </source>
</reference>
<dbReference type="GO" id="GO:0005524">
    <property type="term" value="F:ATP binding"/>
    <property type="evidence" value="ECO:0007669"/>
    <property type="project" value="UniProtKB-KW"/>
</dbReference>
<dbReference type="GO" id="GO:0007131">
    <property type="term" value="P:reciprocal meiotic recombination"/>
    <property type="evidence" value="ECO:0007669"/>
    <property type="project" value="TreeGrafter"/>
</dbReference>
<dbReference type="GO" id="GO:0033065">
    <property type="term" value="C:Rad51C-XRCC3 complex"/>
    <property type="evidence" value="ECO:0007669"/>
    <property type="project" value="TreeGrafter"/>
</dbReference>
<dbReference type="InterPro" id="IPR027417">
    <property type="entry name" value="P-loop_NTPase"/>
</dbReference>
<dbReference type="Gene3D" id="3.40.50.300">
    <property type="entry name" value="P-loop containing nucleotide triphosphate hydrolases"/>
    <property type="match status" value="1"/>
</dbReference>
<name>A0AAD5TKP3_9FUNG</name>
<dbReference type="PANTHER" id="PTHR46239">
    <property type="entry name" value="DNA REPAIR PROTEIN RAD51 HOMOLOG 3 RAD51C"/>
    <property type="match status" value="1"/>
</dbReference>
<dbReference type="PANTHER" id="PTHR46239:SF1">
    <property type="entry name" value="DNA REPAIR PROTEIN RAD51 HOMOLOG 3"/>
    <property type="match status" value="1"/>
</dbReference>
<evidence type="ECO:0000256" key="5">
    <source>
        <dbReference type="ARBA" id="ARBA00023204"/>
    </source>
</evidence>
<dbReference type="InterPro" id="IPR013632">
    <property type="entry name" value="Rad51_C"/>
</dbReference>
<feature type="domain" description="RecA family profile 1" evidence="9">
    <location>
        <begin position="111"/>
        <end position="292"/>
    </location>
</feature>
<dbReference type="GO" id="GO:0000400">
    <property type="term" value="F:four-way junction DNA binding"/>
    <property type="evidence" value="ECO:0007669"/>
    <property type="project" value="TreeGrafter"/>
</dbReference>
<dbReference type="GO" id="GO:0033063">
    <property type="term" value="C:Rad51B-Rad51C-Rad51D-XRCC2 complex"/>
    <property type="evidence" value="ECO:0007669"/>
    <property type="project" value="TreeGrafter"/>
</dbReference>